<dbReference type="Pfam" id="PF00226">
    <property type="entry name" value="DnaJ"/>
    <property type="match status" value="1"/>
</dbReference>
<feature type="compositionally biased region" description="Basic and acidic residues" evidence="6">
    <location>
        <begin position="90"/>
        <end position="99"/>
    </location>
</feature>
<feature type="region of interest" description="Disordered" evidence="6">
    <location>
        <begin position="382"/>
        <end position="402"/>
    </location>
</feature>
<keyword evidence="3 7" id="KW-1133">Transmembrane helix</keyword>
<dbReference type="GeneID" id="19974165"/>
<dbReference type="GO" id="GO:0012505">
    <property type="term" value="C:endomembrane system"/>
    <property type="evidence" value="ECO:0007669"/>
    <property type="project" value="UniProtKB-SubCell"/>
</dbReference>
<dbReference type="PANTHER" id="PTHR44653:SF2">
    <property type="entry name" value="DNAJ HOMOLOG SUBFAMILY C MEMBER 1"/>
    <property type="match status" value="1"/>
</dbReference>
<reference evidence="10 11" key="1">
    <citation type="submission" date="2013-03" db="EMBL/GenBank/DDBJ databases">
        <title>The Genome Sequence of Phialophora europaea CBS 101466.</title>
        <authorList>
            <consortium name="The Broad Institute Genomics Platform"/>
            <person name="Cuomo C."/>
            <person name="de Hoog S."/>
            <person name="Gorbushina A."/>
            <person name="Walker B."/>
            <person name="Young S.K."/>
            <person name="Zeng Q."/>
            <person name="Gargeya S."/>
            <person name="Fitzgerald M."/>
            <person name="Haas B."/>
            <person name="Abouelleil A."/>
            <person name="Allen A.W."/>
            <person name="Alvarado L."/>
            <person name="Arachchi H.M."/>
            <person name="Berlin A.M."/>
            <person name="Chapman S.B."/>
            <person name="Gainer-Dewar J."/>
            <person name="Goldberg J."/>
            <person name="Griggs A."/>
            <person name="Gujja S."/>
            <person name="Hansen M."/>
            <person name="Howarth C."/>
            <person name="Imamovic A."/>
            <person name="Ireland A."/>
            <person name="Larimer J."/>
            <person name="McCowan C."/>
            <person name="Murphy C."/>
            <person name="Pearson M."/>
            <person name="Poon T.W."/>
            <person name="Priest M."/>
            <person name="Roberts A."/>
            <person name="Saif S."/>
            <person name="Shea T."/>
            <person name="Sisk P."/>
            <person name="Sykes S."/>
            <person name="Wortman J."/>
            <person name="Nusbaum C."/>
            <person name="Birren B."/>
        </authorList>
    </citation>
    <scope>NUCLEOTIDE SEQUENCE [LARGE SCALE GENOMIC DNA]</scope>
    <source>
        <strain evidence="10 11">CBS 101466</strain>
    </source>
</reference>
<evidence type="ECO:0000256" key="8">
    <source>
        <dbReference type="SAM" id="SignalP"/>
    </source>
</evidence>
<name>W2RSS1_CYPE1</name>
<evidence type="ECO:0000313" key="10">
    <source>
        <dbReference type="EMBL" id="ETN38788.1"/>
    </source>
</evidence>
<dbReference type="SUPFAM" id="SSF46565">
    <property type="entry name" value="Chaperone J-domain"/>
    <property type="match status" value="1"/>
</dbReference>
<dbReference type="RefSeq" id="XP_008719377.1">
    <property type="nucleotide sequence ID" value="XM_008721155.1"/>
</dbReference>
<dbReference type="InterPro" id="IPR052606">
    <property type="entry name" value="DnaJ_domain_protein"/>
</dbReference>
<dbReference type="FunCoup" id="W2RSS1">
    <property type="interactions" value="23"/>
</dbReference>
<proteinExistence type="predicted"/>
<dbReference type="EMBL" id="KB822722">
    <property type="protein sequence ID" value="ETN38788.1"/>
    <property type="molecule type" value="Genomic_DNA"/>
</dbReference>
<evidence type="ECO:0000256" key="6">
    <source>
        <dbReference type="SAM" id="MobiDB-lite"/>
    </source>
</evidence>
<accession>W2RSS1</accession>
<feature type="signal peptide" evidence="8">
    <location>
        <begin position="1"/>
        <end position="19"/>
    </location>
</feature>
<dbReference type="Gene3D" id="1.10.287.110">
    <property type="entry name" value="DnaJ domain"/>
    <property type="match status" value="1"/>
</dbReference>
<organism evidence="10 11">
    <name type="scientific">Cyphellophora europaea (strain CBS 101466)</name>
    <name type="common">Phialophora europaea</name>
    <dbReference type="NCBI Taxonomy" id="1220924"/>
    <lineage>
        <taxon>Eukaryota</taxon>
        <taxon>Fungi</taxon>
        <taxon>Dikarya</taxon>
        <taxon>Ascomycota</taxon>
        <taxon>Pezizomycotina</taxon>
        <taxon>Eurotiomycetes</taxon>
        <taxon>Chaetothyriomycetidae</taxon>
        <taxon>Chaetothyriales</taxon>
        <taxon>Cyphellophoraceae</taxon>
        <taxon>Cyphellophora</taxon>
    </lineage>
</organism>
<dbReference type="SMART" id="SM00271">
    <property type="entry name" value="DnaJ"/>
    <property type="match status" value="1"/>
</dbReference>
<feature type="compositionally biased region" description="Basic residues" evidence="6">
    <location>
        <begin position="393"/>
        <end position="402"/>
    </location>
</feature>
<keyword evidence="2 8" id="KW-0732">Signal</keyword>
<evidence type="ECO:0000259" key="9">
    <source>
        <dbReference type="PROSITE" id="PS50076"/>
    </source>
</evidence>
<dbReference type="Proteomes" id="UP000030752">
    <property type="component" value="Unassembled WGS sequence"/>
</dbReference>
<evidence type="ECO:0000256" key="4">
    <source>
        <dbReference type="ARBA" id="ARBA00023136"/>
    </source>
</evidence>
<evidence type="ECO:0000256" key="5">
    <source>
        <dbReference type="ARBA" id="ARBA00037847"/>
    </source>
</evidence>
<evidence type="ECO:0000313" key="11">
    <source>
        <dbReference type="Proteomes" id="UP000030752"/>
    </source>
</evidence>
<feature type="region of interest" description="Disordered" evidence="6">
    <location>
        <begin position="79"/>
        <end position="105"/>
    </location>
</feature>
<feature type="domain" description="J" evidence="9">
    <location>
        <begin position="43"/>
        <end position="143"/>
    </location>
</feature>
<feature type="chain" id="PRO_5004825094" description="J domain-containing protein" evidence="8">
    <location>
        <begin position="20"/>
        <end position="402"/>
    </location>
</feature>
<dbReference type="InterPro" id="IPR036869">
    <property type="entry name" value="J_dom_sf"/>
</dbReference>
<comment type="subcellular location">
    <subcellularLocation>
        <location evidence="5">Endomembrane system</location>
        <topology evidence="5">Single-pass membrane protein</topology>
    </subcellularLocation>
</comment>
<feature type="transmembrane region" description="Helical" evidence="7">
    <location>
        <begin position="167"/>
        <end position="188"/>
    </location>
</feature>
<dbReference type="OrthoDB" id="413400at2759"/>
<evidence type="ECO:0000256" key="7">
    <source>
        <dbReference type="SAM" id="Phobius"/>
    </source>
</evidence>
<dbReference type="HOGENOM" id="CLU_037236_1_0_1"/>
<keyword evidence="4 7" id="KW-0472">Membrane</keyword>
<protein>
    <recommendedName>
        <fullName evidence="9">J domain-containing protein</fullName>
    </recommendedName>
</protein>
<dbReference type="VEuPathDB" id="FungiDB:HMPREF1541_06826"/>
<sequence>MRPLHFLLTLLACVALVRAFTKEDHDIFRIRNELEDAEGKGTTFYEFLGVESTATVDDIKKALRKKSRTLHPDKVRQTFIANKSTRPPKKSGEKRDKGVHVSKGPSQREISNFMTGATARYQRLSVVGGILQSEQRDRYDHFLKHGFPTWKGTGYYYSRYRPGLGTVIFGLFLVGGGLAHYFALTISYRRQREFMERYIRSARKQAWGDESGIVGITAPTPVELPADDSDQMSGLTRKQKREMERQQKKEKKTGNGRSKEPKPEKIQTTTGERRRVVAENGKVLIVDSVGNVFLEEEDEEGNVDEFPLDLDEIHKPTFRDTAVVRAPIWLYRKAFDPFMKNTHPVPSDEVATVGNEPEPEVVVPAISMSSSQISDNGFEIVDATGVESDRNTGGKKRRKGKK</sequence>
<feature type="compositionally biased region" description="Basic and acidic residues" evidence="6">
    <location>
        <begin position="257"/>
        <end position="274"/>
    </location>
</feature>
<keyword evidence="11" id="KW-1185">Reference proteome</keyword>
<dbReference type="AlphaFoldDB" id="W2RSS1"/>
<dbReference type="InParanoid" id="W2RSS1"/>
<dbReference type="PROSITE" id="PS50076">
    <property type="entry name" value="DNAJ_2"/>
    <property type="match status" value="1"/>
</dbReference>
<keyword evidence="1 7" id="KW-0812">Transmembrane</keyword>
<dbReference type="eggNOG" id="KOG0724">
    <property type="taxonomic scope" value="Eukaryota"/>
</dbReference>
<dbReference type="STRING" id="1220924.W2RSS1"/>
<feature type="region of interest" description="Disordered" evidence="6">
    <location>
        <begin position="218"/>
        <end position="274"/>
    </location>
</feature>
<dbReference type="CDD" id="cd06257">
    <property type="entry name" value="DnaJ"/>
    <property type="match status" value="1"/>
</dbReference>
<dbReference type="InterPro" id="IPR001623">
    <property type="entry name" value="DnaJ_domain"/>
</dbReference>
<evidence type="ECO:0000256" key="2">
    <source>
        <dbReference type="ARBA" id="ARBA00022729"/>
    </source>
</evidence>
<evidence type="ECO:0000256" key="1">
    <source>
        <dbReference type="ARBA" id="ARBA00022692"/>
    </source>
</evidence>
<evidence type="ECO:0000256" key="3">
    <source>
        <dbReference type="ARBA" id="ARBA00022989"/>
    </source>
</evidence>
<dbReference type="PANTHER" id="PTHR44653">
    <property type="entry name" value="DNAJ HOMOLOG SUBFAMILY C MEMBER 1"/>
    <property type="match status" value="1"/>
</dbReference>
<gene>
    <name evidence="10" type="ORF">HMPREF1541_06826</name>
</gene>
<dbReference type="PRINTS" id="PR00625">
    <property type="entry name" value="JDOMAIN"/>
</dbReference>